<reference evidence="2" key="1">
    <citation type="journal article" date="2014" name="Front. Microbiol.">
        <title>High frequency of phylogenetically diverse reductive dehalogenase-homologous genes in deep subseafloor sedimentary metagenomes.</title>
        <authorList>
            <person name="Kawai M."/>
            <person name="Futagami T."/>
            <person name="Toyoda A."/>
            <person name="Takaki Y."/>
            <person name="Nishi S."/>
            <person name="Hori S."/>
            <person name="Arai W."/>
            <person name="Tsubouchi T."/>
            <person name="Morono Y."/>
            <person name="Uchiyama I."/>
            <person name="Ito T."/>
            <person name="Fujiyama A."/>
            <person name="Inagaki F."/>
            <person name="Takami H."/>
        </authorList>
    </citation>
    <scope>NUCLEOTIDE SEQUENCE</scope>
    <source>
        <strain evidence="2">Expedition CK06-06</strain>
    </source>
</reference>
<dbReference type="InterPro" id="IPR043519">
    <property type="entry name" value="NT_sf"/>
</dbReference>
<accession>X1UD94</accession>
<evidence type="ECO:0000259" key="1">
    <source>
        <dbReference type="Pfam" id="PF01909"/>
    </source>
</evidence>
<organism evidence="2">
    <name type="scientific">marine sediment metagenome</name>
    <dbReference type="NCBI Taxonomy" id="412755"/>
    <lineage>
        <taxon>unclassified sequences</taxon>
        <taxon>metagenomes</taxon>
        <taxon>ecological metagenomes</taxon>
    </lineage>
</organism>
<dbReference type="InterPro" id="IPR002934">
    <property type="entry name" value="Polymerase_NTP_transf_dom"/>
</dbReference>
<protein>
    <recommendedName>
        <fullName evidence="1">Polymerase nucleotidyl transferase domain-containing protein</fullName>
    </recommendedName>
</protein>
<gene>
    <name evidence="2" type="ORF">S12H4_30045</name>
</gene>
<feature type="domain" description="Polymerase nucleotidyl transferase" evidence="1">
    <location>
        <begin position="27"/>
        <end position="71"/>
    </location>
</feature>
<evidence type="ECO:0000313" key="2">
    <source>
        <dbReference type="EMBL" id="GAJ01532.1"/>
    </source>
</evidence>
<name>X1UD94_9ZZZZ</name>
<dbReference type="EMBL" id="BARW01017380">
    <property type="protein sequence ID" value="GAJ01532.1"/>
    <property type="molecule type" value="Genomic_DNA"/>
</dbReference>
<dbReference type="SUPFAM" id="SSF81301">
    <property type="entry name" value="Nucleotidyltransferase"/>
    <property type="match status" value="1"/>
</dbReference>
<feature type="non-terminal residue" evidence="2">
    <location>
        <position position="164"/>
    </location>
</feature>
<dbReference type="Gene3D" id="3.30.460.10">
    <property type="entry name" value="Beta Polymerase, domain 2"/>
    <property type="match status" value="1"/>
</dbReference>
<comment type="caution">
    <text evidence="2">The sequence shown here is derived from an EMBL/GenBank/DDBJ whole genome shotgun (WGS) entry which is preliminary data.</text>
</comment>
<dbReference type="Pfam" id="PF01909">
    <property type="entry name" value="NTP_transf_2"/>
    <property type="match status" value="1"/>
</dbReference>
<sequence length="164" mass="19382">MEKDSSNSVILEKIKAWALENLLDEQTLSIFLIGSWAEGIQSELSDIDIVVVKESLSPFIQNKKLVVHEKHLDIWFHDKNYMLNTINKQIESLSDIYQISLYVSFFGKCEIWCEKEDFIQKNISICEKWKWNPEHRLYIQMMGKPPESPWAKEAYEENLQILSR</sequence>
<dbReference type="CDD" id="cd05403">
    <property type="entry name" value="NT_KNTase_like"/>
    <property type="match status" value="1"/>
</dbReference>
<dbReference type="GO" id="GO:0016779">
    <property type="term" value="F:nucleotidyltransferase activity"/>
    <property type="evidence" value="ECO:0007669"/>
    <property type="project" value="InterPro"/>
</dbReference>
<proteinExistence type="predicted"/>
<dbReference type="AlphaFoldDB" id="X1UD94"/>